<keyword evidence="3 5" id="KW-1133">Transmembrane helix</keyword>
<dbReference type="Proteomes" id="UP001500200">
    <property type="component" value="Unassembled WGS sequence"/>
</dbReference>
<keyword evidence="7" id="KW-1185">Reference proteome</keyword>
<comment type="subcellular location">
    <subcellularLocation>
        <location evidence="1">Endomembrane system</location>
        <topology evidence="1">Multi-pass membrane protein</topology>
    </subcellularLocation>
</comment>
<sequence>MQALAGFLWWAAVFLSPVVREATLGNLDPVAVAVFDIPLFVVASAVAAFGVKAAALVSAGWTGAVAVALAIYATVTTEAGWGVLGMGAATAGSLIALCLVLLGRVPTAWIIRGPFAFRPAIPRPTAASHVASTFGQIVLFWGFFLAAIPFAVAFLEGRWAVVLLFPSFAAPVGVAVLILASALGISAAVAMSTLGNGTPLPSAMPNHLVIAGPYRWIRNPMAAAGILQGAAVGVILQSWLVVAYAVVGSLVWNYVVRPLEEADLEERFGEEFRQYRDAVRCWVPRGSKTLRSQKP</sequence>
<keyword evidence="4 5" id="KW-0472">Membrane</keyword>
<evidence type="ECO:0000313" key="7">
    <source>
        <dbReference type="Proteomes" id="UP001500200"/>
    </source>
</evidence>
<dbReference type="Pfam" id="PF04191">
    <property type="entry name" value="PEMT"/>
    <property type="match status" value="1"/>
</dbReference>
<feature type="transmembrane region" description="Helical" evidence="5">
    <location>
        <begin position="81"/>
        <end position="102"/>
    </location>
</feature>
<proteinExistence type="predicted"/>
<dbReference type="RefSeq" id="WP_345451618.1">
    <property type="nucleotide sequence ID" value="NZ_BAABKK010000026.1"/>
</dbReference>
<gene>
    <name evidence="6" type="ORF">GCM10023346_36760</name>
</gene>
<evidence type="ECO:0000256" key="4">
    <source>
        <dbReference type="ARBA" id="ARBA00023136"/>
    </source>
</evidence>
<dbReference type="EMBL" id="BAABKK010000026">
    <property type="protein sequence ID" value="GAA5198754.1"/>
    <property type="molecule type" value="Genomic_DNA"/>
</dbReference>
<feature type="transmembrane region" description="Helical" evidence="5">
    <location>
        <begin position="161"/>
        <end position="185"/>
    </location>
</feature>
<dbReference type="Gene3D" id="1.20.120.1630">
    <property type="match status" value="1"/>
</dbReference>
<evidence type="ECO:0000313" key="6">
    <source>
        <dbReference type="EMBL" id="GAA5198754.1"/>
    </source>
</evidence>
<feature type="transmembrane region" description="Helical" evidence="5">
    <location>
        <begin position="225"/>
        <end position="247"/>
    </location>
</feature>
<accession>A0ABP9SLQ1</accession>
<evidence type="ECO:0000256" key="2">
    <source>
        <dbReference type="ARBA" id="ARBA00022692"/>
    </source>
</evidence>
<name>A0ABP9SLQ1_9MICC</name>
<reference evidence="7" key="1">
    <citation type="journal article" date="2019" name="Int. J. Syst. Evol. Microbiol.">
        <title>The Global Catalogue of Microorganisms (GCM) 10K type strain sequencing project: providing services to taxonomists for standard genome sequencing and annotation.</title>
        <authorList>
            <consortium name="The Broad Institute Genomics Platform"/>
            <consortium name="The Broad Institute Genome Sequencing Center for Infectious Disease"/>
            <person name="Wu L."/>
            <person name="Ma J."/>
        </authorList>
    </citation>
    <scope>NUCLEOTIDE SEQUENCE [LARGE SCALE GENOMIC DNA]</scope>
    <source>
        <strain evidence="7">JCM 18514</strain>
    </source>
</reference>
<dbReference type="InterPro" id="IPR007318">
    <property type="entry name" value="Phopholipid_MeTrfase"/>
</dbReference>
<feature type="transmembrane region" description="Helical" evidence="5">
    <location>
        <begin position="137"/>
        <end position="155"/>
    </location>
</feature>
<evidence type="ECO:0000256" key="5">
    <source>
        <dbReference type="SAM" id="Phobius"/>
    </source>
</evidence>
<feature type="transmembrane region" description="Helical" evidence="5">
    <location>
        <begin position="30"/>
        <end position="49"/>
    </location>
</feature>
<keyword evidence="2 5" id="KW-0812">Transmembrane</keyword>
<organism evidence="6 7">
    <name type="scientific">Arthrobacter gyeryongensis</name>
    <dbReference type="NCBI Taxonomy" id="1650592"/>
    <lineage>
        <taxon>Bacteria</taxon>
        <taxon>Bacillati</taxon>
        <taxon>Actinomycetota</taxon>
        <taxon>Actinomycetes</taxon>
        <taxon>Micrococcales</taxon>
        <taxon>Micrococcaceae</taxon>
        <taxon>Arthrobacter</taxon>
    </lineage>
</organism>
<evidence type="ECO:0000256" key="3">
    <source>
        <dbReference type="ARBA" id="ARBA00022989"/>
    </source>
</evidence>
<evidence type="ECO:0008006" key="8">
    <source>
        <dbReference type="Google" id="ProtNLM"/>
    </source>
</evidence>
<comment type="caution">
    <text evidence="6">The sequence shown here is derived from an EMBL/GenBank/DDBJ whole genome shotgun (WGS) entry which is preliminary data.</text>
</comment>
<protein>
    <recommendedName>
        <fullName evidence="8">Protein-S-isoprenylcysteine O-methyltransferase Ste14</fullName>
    </recommendedName>
</protein>
<feature type="transmembrane region" description="Helical" evidence="5">
    <location>
        <begin position="56"/>
        <end position="75"/>
    </location>
</feature>
<evidence type="ECO:0000256" key="1">
    <source>
        <dbReference type="ARBA" id="ARBA00004127"/>
    </source>
</evidence>